<organism evidence="2">
    <name type="scientific">Oryza glumipatula</name>
    <dbReference type="NCBI Taxonomy" id="40148"/>
    <lineage>
        <taxon>Eukaryota</taxon>
        <taxon>Viridiplantae</taxon>
        <taxon>Streptophyta</taxon>
        <taxon>Embryophyta</taxon>
        <taxon>Tracheophyta</taxon>
        <taxon>Spermatophyta</taxon>
        <taxon>Magnoliopsida</taxon>
        <taxon>Liliopsida</taxon>
        <taxon>Poales</taxon>
        <taxon>Poaceae</taxon>
        <taxon>BOP clade</taxon>
        <taxon>Oryzoideae</taxon>
        <taxon>Oryzeae</taxon>
        <taxon>Oryzinae</taxon>
        <taxon>Oryza</taxon>
    </lineage>
</organism>
<keyword evidence="1" id="KW-0472">Membrane</keyword>
<dbReference type="EnsemblPlants" id="OGLUM03G40890.1">
    <property type="protein sequence ID" value="OGLUM03G40890.1"/>
    <property type="gene ID" value="OGLUM03G40890"/>
</dbReference>
<evidence type="ECO:0000313" key="3">
    <source>
        <dbReference type="Proteomes" id="UP000026961"/>
    </source>
</evidence>
<name>A0A0D9ZFV1_9ORYZ</name>
<feature type="transmembrane region" description="Helical" evidence="1">
    <location>
        <begin position="53"/>
        <end position="73"/>
    </location>
</feature>
<evidence type="ECO:0000256" key="1">
    <source>
        <dbReference type="SAM" id="Phobius"/>
    </source>
</evidence>
<reference evidence="2" key="1">
    <citation type="submission" date="2015-04" db="UniProtKB">
        <authorList>
            <consortium name="EnsemblPlants"/>
        </authorList>
    </citation>
    <scope>IDENTIFICATION</scope>
</reference>
<evidence type="ECO:0000313" key="2">
    <source>
        <dbReference type="EnsemblPlants" id="OGLUM03G40890.1"/>
    </source>
</evidence>
<keyword evidence="3" id="KW-1185">Reference proteome</keyword>
<feature type="transmembrane region" description="Helical" evidence="1">
    <location>
        <begin position="12"/>
        <end position="32"/>
    </location>
</feature>
<proteinExistence type="predicted"/>
<dbReference type="Gramene" id="OGLUM03G40890.1">
    <property type="protein sequence ID" value="OGLUM03G40890.1"/>
    <property type="gene ID" value="OGLUM03G40890"/>
</dbReference>
<dbReference type="HOGENOM" id="CLU_181804_0_0_1"/>
<accession>A0A0D9ZFV1</accession>
<reference evidence="2" key="2">
    <citation type="submission" date="2018-05" db="EMBL/GenBank/DDBJ databases">
        <title>OgluRS3 (Oryza glumaepatula Reference Sequence Version 3).</title>
        <authorList>
            <person name="Zhang J."/>
            <person name="Kudrna D."/>
            <person name="Lee S."/>
            <person name="Talag J."/>
            <person name="Welchert J."/>
            <person name="Wing R.A."/>
        </authorList>
    </citation>
    <scope>NUCLEOTIDE SEQUENCE [LARGE SCALE GENOMIC DNA]</scope>
</reference>
<dbReference type="AlphaFoldDB" id="A0A0D9ZFV1"/>
<dbReference type="Proteomes" id="UP000026961">
    <property type="component" value="Chromosome 3"/>
</dbReference>
<keyword evidence="1" id="KW-1133">Transmembrane helix</keyword>
<keyword evidence="1" id="KW-0812">Transmembrane</keyword>
<protein>
    <submittedName>
        <fullName evidence="2">Uncharacterized protein</fullName>
    </submittedName>
</protein>
<sequence>MPRAGDRDSDPFARVIFELGWIGVMIATGYVQRDIMENDYERVSLSRSELFKLGALYYAGCAGLGGNLFYWFMDVIDSPGARPWINTRR</sequence>